<evidence type="ECO:0000256" key="20">
    <source>
        <dbReference type="SAM" id="SignalP"/>
    </source>
</evidence>
<feature type="chain" id="PRO_5035312632" description="Ceramide-1-phosphate transfer protein" evidence="20">
    <location>
        <begin position="26"/>
        <end position="199"/>
    </location>
</feature>
<organism evidence="22 23">
    <name type="scientific">Rattus norvegicus</name>
    <name type="common">Rat</name>
    <dbReference type="NCBI Taxonomy" id="10116"/>
    <lineage>
        <taxon>Eukaryota</taxon>
        <taxon>Metazoa</taxon>
        <taxon>Chordata</taxon>
        <taxon>Craniata</taxon>
        <taxon>Vertebrata</taxon>
        <taxon>Euteleostomi</taxon>
        <taxon>Mammalia</taxon>
        <taxon>Eutheria</taxon>
        <taxon>Euarchontoglires</taxon>
        <taxon>Glires</taxon>
        <taxon>Rodentia</taxon>
        <taxon>Myomorpha</taxon>
        <taxon>Muroidea</taxon>
        <taxon>Muridae</taxon>
        <taxon>Murinae</taxon>
        <taxon>Rattus</taxon>
    </lineage>
</organism>
<accession>A0A8I6GF85</accession>
<keyword evidence="7" id="KW-0813">Transport</keyword>
<dbReference type="GO" id="GO:1902387">
    <property type="term" value="F:ceramide 1-phosphate binding"/>
    <property type="evidence" value="ECO:0000318"/>
    <property type="project" value="GO_Central"/>
</dbReference>
<evidence type="ECO:0000256" key="14">
    <source>
        <dbReference type="ARBA" id="ARBA00023136"/>
    </source>
</evidence>
<evidence type="ECO:0000256" key="13">
    <source>
        <dbReference type="ARBA" id="ARBA00023121"/>
    </source>
</evidence>
<keyword evidence="23" id="KW-1185">Reference proteome</keyword>
<keyword evidence="11" id="KW-0333">Golgi apparatus</keyword>
<dbReference type="GO" id="GO:0010008">
    <property type="term" value="C:endosome membrane"/>
    <property type="evidence" value="ECO:0007669"/>
    <property type="project" value="UniProtKB-SubCell"/>
</dbReference>
<evidence type="ECO:0000256" key="5">
    <source>
        <dbReference type="ARBA" id="ARBA00004514"/>
    </source>
</evidence>
<dbReference type="PANTHER" id="PTHR10219">
    <property type="entry name" value="GLYCOLIPID TRANSFER PROTEIN-RELATED"/>
    <property type="match status" value="1"/>
</dbReference>
<keyword evidence="20" id="KW-0732">Signal</keyword>
<evidence type="ECO:0000256" key="16">
    <source>
        <dbReference type="ARBA" id="ARBA00036393"/>
    </source>
</evidence>
<evidence type="ECO:0000313" key="23">
    <source>
        <dbReference type="Proteomes" id="UP000002494"/>
    </source>
</evidence>
<keyword evidence="13" id="KW-0446">Lipid-binding</keyword>
<evidence type="ECO:0000256" key="18">
    <source>
        <dbReference type="ARBA" id="ARBA00039463"/>
    </source>
</evidence>
<keyword evidence="12" id="KW-0445">Lipid transport</keyword>
<evidence type="ECO:0000256" key="4">
    <source>
        <dbReference type="ARBA" id="ARBA00004509"/>
    </source>
</evidence>
<reference evidence="22" key="3">
    <citation type="submission" date="2025-09" db="UniProtKB">
        <authorList>
            <consortium name="Ensembl"/>
        </authorList>
    </citation>
    <scope>IDENTIFICATION</scope>
    <source>
        <strain evidence="22">Brown Norway</strain>
    </source>
</reference>
<evidence type="ECO:0000313" key="24">
    <source>
        <dbReference type="RGD" id="150344736"/>
    </source>
</evidence>
<dbReference type="GO" id="GO:0005886">
    <property type="term" value="C:plasma membrane"/>
    <property type="evidence" value="ECO:0007669"/>
    <property type="project" value="UniProtKB-SubCell"/>
</dbReference>
<name>A0A8I6GF85_RAT</name>
<comment type="subcellular location">
    <subcellularLocation>
        <location evidence="2">Cell membrane</location>
        <topology evidence="2">Peripheral membrane protein</topology>
        <orientation evidence="2">Cytoplasmic side</orientation>
    </subcellularLocation>
    <subcellularLocation>
        <location evidence="5">Cytoplasm</location>
        <location evidence="5">Cytosol</location>
    </subcellularLocation>
    <subcellularLocation>
        <location evidence="3">Endosome membrane</location>
        <topology evidence="3">Peripheral membrane protein</topology>
    </subcellularLocation>
    <subcellularLocation>
        <location evidence="1">Golgi apparatus</location>
        <location evidence="1">trans-Golgi network membrane</location>
        <topology evidence="1">Peripheral membrane protein</topology>
    </subcellularLocation>
    <subcellularLocation>
        <location evidence="4">Nucleus outer membrane</location>
        <topology evidence="4">Peripheral membrane protein</topology>
    </subcellularLocation>
</comment>
<evidence type="ECO:0000259" key="21">
    <source>
        <dbReference type="Pfam" id="PF08718"/>
    </source>
</evidence>
<evidence type="ECO:0000256" key="12">
    <source>
        <dbReference type="ARBA" id="ARBA00023055"/>
    </source>
</evidence>
<dbReference type="GO" id="GO:0005640">
    <property type="term" value="C:nuclear outer membrane"/>
    <property type="evidence" value="ECO:0007669"/>
    <property type="project" value="UniProtKB-SubCell"/>
</dbReference>
<evidence type="ECO:0000256" key="10">
    <source>
        <dbReference type="ARBA" id="ARBA00022753"/>
    </source>
</evidence>
<feature type="signal peptide" evidence="20">
    <location>
        <begin position="1"/>
        <end position="25"/>
    </location>
</feature>
<evidence type="ECO:0000256" key="9">
    <source>
        <dbReference type="ARBA" id="ARBA00022490"/>
    </source>
</evidence>
<sequence>HFFLEYLNNLKIMLIFLSPPTGGWASDHHSPTTGTHLRFLNSLGAAFSFISKEVVSKLQIMEHPRSSPQSEHCSSLQSMAAYEVSNKLLDLARRSGPLHSNSGCRTVLCLHRALHWLQLFLEGLRTSSEDARTSTLCTEAYSAMLCAYHSWIRQAVTVAFCALPSGKVFLEMLGEALPFMEQMCDISQFYVEHFLLDLP</sequence>
<dbReference type="Ensembl" id="ENSRNOT00000096200.2">
    <property type="protein sequence ID" value="ENSRNOP00000087538.1"/>
    <property type="gene ID" value="ENSRNOG00000064148.2"/>
</dbReference>
<evidence type="ECO:0000256" key="17">
    <source>
        <dbReference type="ARBA" id="ARBA00036900"/>
    </source>
</evidence>
<reference evidence="22" key="1">
    <citation type="submission" date="2024-01" db="EMBL/GenBank/DDBJ databases">
        <title>GRCr8: a new rat reference genome assembly contstructed from accurate long reads and long range scaffolding.</title>
        <authorList>
            <person name="Doris P.A."/>
            <person name="Kalbfleisch T."/>
            <person name="Li K."/>
            <person name="Howe K."/>
            <person name="Wood J."/>
        </authorList>
    </citation>
    <scope>NUCLEOTIDE SEQUENCE [LARGE SCALE GENOMIC DNA]</scope>
    <source>
        <strain evidence="22">Brown Norway</strain>
    </source>
</reference>
<dbReference type="GO" id="GO:0035627">
    <property type="term" value="P:ceramide transport"/>
    <property type="evidence" value="ECO:0000318"/>
    <property type="project" value="GO_Central"/>
</dbReference>
<comment type="catalytic activity">
    <reaction evidence="16">
        <text>N-(9Z-octadecenoyl)-sphing-4-enine-1-phosphate(in) = N-(9Z-octadecenoyl)-sphing-4-enine-1-phosphate(out)</text>
        <dbReference type="Rhea" id="RHEA:45688"/>
        <dbReference type="ChEBI" id="CHEBI:85378"/>
    </reaction>
    <physiologicalReaction direction="left-to-right" evidence="16">
        <dbReference type="Rhea" id="RHEA:45689"/>
    </physiologicalReaction>
</comment>
<evidence type="ECO:0000313" key="22">
    <source>
        <dbReference type="Ensembl" id="ENSRNOP00000087538.1"/>
    </source>
</evidence>
<dbReference type="InterPro" id="IPR036497">
    <property type="entry name" value="GLTP_sf"/>
</dbReference>
<dbReference type="RGD" id="150344736">
    <property type="gene designation" value="ENSRNOG00000064148"/>
</dbReference>
<evidence type="ECO:0000256" key="3">
    <source>
        <dbReference type="ARBA" id="ARBA00004481"/>
    </source>
</evidence>
<evidence type="ECO:0000256" key="1">
    <source>
        <dbReference type="ARBA" id="ARBA00004150"/>
    </source>
</evidence>
<dbReference type="Gene3D" id="1.10.3520.10">
    <property type="entry name" value="Glycolipid transfer protein"/>
    <property type="match status" value="1"/>
</dbReference>
<evidence type="ECO:0000256" key="11">
    <source>
        <dbReference type="ARBA" id="ARBA00023034"/>
    </source>
</evidence>
<keyword evidence="15" id="KW-0539">Nucleus</keyword>
<protein>
    <recommendedName>
        <fullName evidence="18">Ceramide-1-phosphate transfer protein</fullName>
    </recommendedName>
    <alternativeName>
        <fullName evidence="19">Glycolipid transfer protein domain-containing protein 1</fullName>
    </alternativeName>
</protein>
<dbReference type="GlyGen" id="A0A8I6GF85">
    <property type="glycosylation" value="1 site"/>
</dbReference>
<evidence type="ECO:0000256" key="6">
    <source>
        <dbReference type="ARBA" id="ARBA00007148"/>
    </source>
</evidence>
<dbReference type="GeneTree" id="ENSGT00940000161763"/>
<comment type="catalytic activity">
    <reaction evidence="17">
        <text>N-(hexadecanoyl)-sphing-4-enine-1-phosphate(in) = N-(hexadecanoyl)-sphing-4-enine-1-phosphate(out)</text>
        <dbReference type="Rhea" id="RHEA:45680"/>
        <dbReference type="ChEBI" id="CHEBI:72963"/>
    </reaction>
    <physiologicalReaction direction="left-to-right" evidence="17">
        <dbReference type="Rhea" id="RHEA:45681"/>
    </physiologicalReaction>
</comment>
<dbReference type="GO" id="GO:0005829">
    <property type="term" value="C:cytosol"/>
    <property type="evidence" value="ECO:0000318"/>
    <property type="project" value="GO_Central"/>
</dbReference>
<keyword evidence="8" id="KW-1003">Cell membrane</keyword>
<feature type="domain" description="Glycolipid transfer protein" evidence="21">
    <location>
        <begin position="36"/>
        <end position="175"/>
    </location>
</feature>
<dbReference type="Proteomes" id="UP000002494">
    <property type="component" value="Chromosome 1"/>
</dbReference>
<dbReference type="GO" id="GO:0120009">
    <property type="term" value="P:intermembrane lipid transfer"/>
    <property type="evidence" value="ECO:0000318"/>
    <property type="project" value="GO_Central"/>
</dbReference>
<dbReference type="PANTHER" id="PTHR10219:SF20">
    <property type="entry name" value="CERAMIDE-1-PHOSPHATE TRANSFER PROTEIN"/>
    <property type="match status" value="1"/>
</dbReference>
<evidence type="ECO:0000256" key="8">
    <source>
        <dbReference type="ARBA" id="ARBA00022475"/>
    </source>
</evidence>
<reference evidence="22" key="2">
    <citation type="submission" date="2025-08" db="UniProtKB">
        <authorList>
            <consortium name="Ensembl"/>
        </authorList>
    </citation>
    <scope>IDENTIFICATION</scope>
    <source>
        <strain evidence="22">Brown Norway</strain>
    </source>
</reference>
<keyword evidence="14" id="KW-0472">Membrane</keyword>
<comment type="similarity">
    <text evidence="6">Belongs to the GLTP family.</text>
</comment>
<dbReference type="SUPFAM" id="SSF110004">
    <property type="entry name" value="Glycolipid transfer protein, GLTP"/>
    <property type="match status" value="1"/>
</dbReference>
<dbReference type="GO" id="GO:0005794">
    <property type="term" value="C:Golgi apparatus"/>
    <property type="evidence" value="ECO:0007669"/>
    <property type="project" value="UniProtKB-SubCell"/>
</dbReference>
<evidence type="ECO:0000256" key="2">
    <source>
        <dbReference type="ARBA" id="ARBA00004413"/>
    </source>
</evidence>
<dbReference type="AlphaFoldDB" id="A0A8I6GF85"/>
<evidence type="ECO:0000256" key="15">
    <source>
        <dbReference type="ARBA" id="ARBA00023242"/>
    </source>
</evidence>
<keyword evidence="10" id="KW-0967">Endosome</keyword>
<dbReference type="Pfam" id="PF08718">
    <property type="entry name" value="GLTP"/>
    <property type="match status" value="1"/>
</dbReference>
<evidence type="ECO:0000256" key="19">
    <source>
        <dbReference type="ARBA" id="ARBA00042989"/>
    </source>
</evidence>
<dbReference type="OrthoDB" id="116883at2759"/>
<gene>
    <name evidence="24" type="primary">ENSRNOG00000064148</name>
</gene>
<evidence type="ECO:0000256" key="7">
    <source>
        <dbReference type="ARBA" id="ARBA00022448"/>
    </source>
</evidence>
<keyword evidence="9" id="KW-0963">Cytoplasm</keyword>
<dbReference type="AGR" id="RGD:150344736"/>
<dbReference type="GO" id="GO:1902388">
    <property type="term" value="F:ceramide 1-phosphate transfer activity"/>
    <property type="evidence" value="ECO:0000318"/>
    <property type="project" value="GO_Central"/>
</dbReference>
<dbReference type="InterPro" id="IPR014830">
    <property type="entry name" value="Glycolipid_transfer_prot_dom"/>
</dbReference>
<proteinExistence type="inferred from homology"/>